<dbReference type="EMBL" id="CAFBLS010000003">
    <property type="protein sequence ID" value="CAB4857750.1"/>
    <property type="molecule type" value="Genomic_DNA"/>
</dbReference>
<dbReference type="Pfam" id="PF10604">
    <property type="entry name" value="Polyketide_cyc2"/>
    <property type="match status" value="1"/>
</dbReference>
<evidence type="ECO:0000313" key="1">
    <source>
        <dbReference type="EMBL" id="CAB4857750.1"/>
    </source>
</evidence>
<proteinExistence type="predicted"/>
<gene>
    <name evidence="1" type="ORF">UFOPK3402_00047</name>
</gene>
<reference evidence="1" key="1">
    <citation type="submission" date="2020-05" db="EMBL/GenBank/DDBJ databases">
        <authorList>
            <person name="Chiriac C."/>
            <person name="Salcher M."/>
            <person name="Ghai R."/>
            <person name="Kavagutti S V."/>
        </authorList>
    </citation>
    <scope>NUCLEOTIDE SEQUENCE</scope>
</reference>
<dbReference type="Gene3D" id="3.30.530.20">
    <property type="match status" value="1"/>
</dbReference>
<dbReference type="InterPro" id="IPR023393">
    <property type="entry name" value="START-like_dom_sf"/>
</dbReference>
<dbReference type="CDD" id="cd07819">
    <property type="entry name" value="SRPBCC_2"/>
    <property type="match status" value="1"/>
</dbReference>
<protein>
    <submittedName>
        <fullName evidence="1">Unannotated protein</fullName>
    </submittedName>
</protein>
<name>A0A6J7CIY0_9ZZZZ</name>
<sequence>MAEKTESSIVIDASPADVMAVIADLQAYPQWSDGITSVEILSKYEDDDRPADARFKVDSGMIKDTYELEYDWQGNASVSWTLTKGDMLTAMEGSYSLTENADGGTTVRYLLAVDVKMPMIGMLKRKAEKVIVDTALKGLKKRVEATAATAG</sequence>
<dbReference type="InterPro" id="IPR019587">
    <property type="entry name" value="Polyketide_cyclase/dehydratase"/>
</dbReference>
<organism evidence="1">
    <name type="scientific">freshwater metagenome</name>
    <dbReference type="NCBI Taxonomy" id="449393"/>
    <lineage>
        <taxon>unclassified sequences</taxon>
        <taxon>metagenomes</taxon>
        <taxon>ecological metagenomes</taxon>
    </lineage>
</organism>
<accession>A0A6J7CIY0</accession>
<dbReference type="PANTHER" id="PTHR39683:SF4">
    <property type="entry name" value="COENZYME Q-BINDING PROTEIN COQ10 START DOMAIN-CONTAINING PROTEIN"/>
    <property type="match status" value="1"/>
</dbReference>
<dbReference type="SUPFAM" id="SSF55961">
    <property type="entry name" value="Bet v1-like"/>
    <property type="match status" value="1"/>
</dbReference>
<dbReference type="AlphaFoldDB" id="A0A6J7CIY0"/>
<dbReference type="PANTHER" id="PTHR39683">
    <property type="entry name" value="CONSERVED PROTEIN TB16.3"/>
    <property type="match status" value="1"/>
</dbReference>